<proteinExistence type="predicted"/>
<name>A0A165PTA0_9AGAM</name>
<protein>
    <submittedName>
        <fullName evidence="1">Uncharacterized protein</fullName>
    </submittedName>
</protein>
<reference evidence="1 2" key="1">
    <citation type="journal article" date="2016" name="Mol. Biol. Evol.">
        <title>Comparative Genomics of Early-Diverging Mushroom-Forming Fungi Provides Insights into the Origins of Lignocellulose Decay Capabilities.</title>
        <authorList>
            <person name="Nagy L.G."/>
            <person name="Riley R."/>
            <person name="Tritt A."/>
            <person name="Adam C."/>
            <person name="Daum C."/>
            <person name="Floudas D."/>
            <person name="Sun H."/>
            <person name="Yadav J.S."/>
            <person name="Pangilinan J."/>
            <person name="Larsson K.H."/>
            <person name="Matsuura K."/>
            <person name="Barry K."/>
            <person name="Labutti K."/>
            <person name="Kuo R."/>
            <person name="Ohm R.A."/>
            <person name="Bhattacharya S.S."/>
            <person name="Shirouzu T."/>
            <person name="Yoshinaga Y."/>
            <person name="Martin F.M."/>
            <person name="Grigoriev I.V."/>
            <person name="Hibbett D.S."/>
        </authorList>
    </citation>
    <scope>NUCLEOTIDE SEQUENCE [LARGE SCALE GENOMIC DNA]</scope>
    <source>
        <strain evidence="1 2">HHB14362 ss-1</strain>
    </source>
</reference>
<dbReference type="InParanoid" id="A0A165PTA0"/>
<organism evidence="1 2">
    <name type="scientific">Neolentinus lepideus HHB14362 ss-1</name>
    <dbReference type="NCBI Taxonomy" id="1314782"/>
    <lineage>
        <taxon>Eukaryota</taxon>
        <taxon>Fungi</taxon>
        <taxon>Dikarya</taxon>
        <taxon>Basidiomycota</taxon>
        <taxon>Agaricomycotina</taxon>
        <taxon>Agaricomycetes</taxon>
        <taxon>Gloeophyllales</taxon>
        <taxon>Gloeophyllaceae</taxon>
        <taxon>Neolentinus</taxon>
    </lineage>
</organism>
<dbReference type="AlphaFoldDB" id="A0A165PTA0"/>
<sequence length="186" mass="20488">MHALMLFRVSLGCPSAPGTSCSPIRGRMQVPHAFEWEATSSAGSSRSLGTACCYLSNKKLRSYRLSSLSVAPRYCTELATSFLEIVWTAYQCSDTPDIRSLALAVWDGLVPRFVLGGIESIEVLYNLRCVEAIRIESFQHRLMVSGAAQSVSIFEGLQKLKKTHAYLPSVQPDRSPRKAEAIRGSE</sequence>
<gene>
    <name evidence="1" type="ORF">NEOLEDRAFT_746729</name>
</gene>
<evidence type="ECO:0000313" key="1">
    <source>
        <dbReference type="EMBL" id="KZT21466.1"/>
    </source>
</evidence>
<dbReference type="EMBL" id="KV425606">
    <property type="protein sequence ID" value="KZT21466.1"/>
    <property type="molecule type" value="Genomic_DNA"/>
</dbReference>
<evidence type="ECO:0000313" key="2">
    <source>
        <dbReference type="Proteomes" id="UP000076761"/>
    </source>
</evidence>
<dbReference type="Proteomes" id="UP000076761">
    <property type="component" value="Unassembled WGS sequence"/>
</dbReference>
<keyword evidence="2" id="KW-1185">Reference proteome</keyword>
<accession>A0A165PTA0</accession>